<evidence type="ECO:0000256" key="1">
    <source>
        <dbReference type="SAM" id="MobiDB-lite"/>
    </source>
</evidence>
<name>A0A921R3Z3_SORBI</name>
<evidence type="ECO:0000313" key="2">
    <source>
        <dbReference type="EMBL" id="KAG0532192.1"/>
    </source>
</evidence>
<organism evidence="2 3">
    <name type="scientific">Sorghum bicolor</name>
    <name type="common">Sorghum</name>
    <name type="synonym">Sorghum vulgare</name>
    <dbReference type="NCBI Taxonomy" id="4558"/>
    <lineage>
        <taxon>Eukaryota</taxon>
        <taxon>Viridiplantae</taxon>
        <taxon>Streptophyta</taxon>
        <taxon>Embryophyta</taxon>
        <taxon>Tracheophyta</taxon>
        <taxon>Spermatophyta</taxon>
        <taxon>Magnoliopsida</taxon>
        <taxon>Liliopsida</taxon>
        <taxon>Poales</taxon>
        <taxon>Poaceae</taxon>
        <taxon>PACMAD clade</taxon>
        <taxon>Panicoideae</taxon>
        <taxon>Andropogonodae</taxon>
        <taxon>Andropogoneae</taxon>
        <taxon>Sorghinae</taxon>
        <taxon>Sorghum</taxon>
    </lineage>
</organism>
<gene>
    <name evidence="2" type="ORF">BDA96_04G087400</name>
</gene>
<accession>A0A921R3Z3</accession>
<evidence type="ECO:0000313" key="3">
    <source>
        <dbReference type="Proteomes" id="UP000807115"/>
    </source>
</evidence>
<feature type="compositionally biased region" description="Low complexity" evidence="1">
    <location>
        <begin position="50"/>
        <end position="61"/>
    </location>
</feature>
<feature type="region of interest" description="Disordered" evidence="1">
    <location>
        <begin position="46"/>
        <end position="125"/>
    </location>
</feature>
<dbReference type="AlphaFoldDB" id="A0A921R3Z3"/>
<reference evidence="2" key="2">
    <citation type="submission" date="2020-10" db="EMBL/GenBank/DDBJ databases">
        <authorList>
            <person name="Cooper E.A."/>
            <person name="Brenton Z.W."/>
            <person name="Flinn B.S."/>
            <person name="Jenkins J."/>
            <person name="Shu S."/>
            <person name="Flowers D."/>
            <person name="Luo F."/>
            <person name="Wang Y."/>
            <person name="Xia P."/>
            <person name="Barry K."/>
            <person name="Daum C."/>
            <person name="Lipzen A."/>
            <person name="Yoshinaga Y."/>
            <person name="Schmutz J."/>
            <person name="Saski C."/>
            <person name="Vermerris W."/>
            <person name="Kresovich S."/>
        </authorList>
    </citation>
    <scope>NUCLEOTIDE SEQUENCE</scope>
</reference>
<protein>
    <submittedName>
        <fullName evidence="2">Uncharacterized protein</fullName>
    </submittedName>
</protein>
<comment type="caution">
    <text evidence="2">The sequence shown here is derived from an EMBL/GenBank/DDBJ whole genome shotgun (WGS) entry which is preliminary data.</text>
</comment>
<proteinExistence type="predicted"/>
<dbReference type="EMBL" id="CM027683">
    <property type="protein sequence ID" value="KAG0532192.1"/>
    <property type="molecule type" value="Genomic_DNA"/>
</dbReference>
<sequence>MSVTHHMANPQFLPEIFSAAAENLPYTSQDRKAHCKFASCPENVYKKKSPAAGARPSASRSTCGQPTRPRGPAVLAIGGEGRGRGGSGGGRSRALRSDRSCSHSALQPERPNPSRSRTGGGQGVGADPAVALSRWWCCVDLRSAIRSSPSNWAAICALVPIQSKFYASRSHIG</sequence>
<feature type="compositionally biased region" description="Gly residues" evidence="1">
    <location>
        <begin position="78"/>
        <end position="91"/>
    </location>
</feature>
<dbReference type="Proteomes" id="UP000807115">
    <property type="component" value="Chromosome 4"/>
</dbReference>
<reference evidence="2" key="1">
    <citation type="journal article" date="2019" name="BMC Genomics">
        <title>A new reference genome for Sorghum bicolor reveals high levels of sequence similarity between sweet and grain genotypes: implications for the genetics of sugar metabolism.</title>
        <authorList>
            <person name="Cooper E.A."/>
            <person name="Brenton Z.W."/>
            <person name="Flinn B.S."/>
            <person name="Jenkins J."/>
            <person name="Shu S."/>
            <person name="Flowers D."/>
            <person name="Luo F."/>
            <person name="Wang Y."/>
            <person name="Xia P."/>
            <person name="Barry K."/>
            <person name="Daum C."/>
            <person name="Lipzen A."/>
            <person name="Yoshinaga Y."/>
            <person name="Schmutz J."/>
            <person name="Saski C."/>
            <person name="Vermerris W."/>
            <person name="Kresovich S."/>
        </authorList>
    </citation>
    <scope>NUCLEOTIDE SEQUENCE</scope>
</reference>